<comment type="caution">
    <text evidence="4">The sequence shown here is derived from an EMBL/GenBank/DDBJ whole genome shotgun (WGS) entry which is preliminary data.</text>
</comment>
<gene>
    <name evidence="4" type="ORF">ACFPOF_19595</name>
</gene>
<keyword evidence="2" id="KW-0812">Transmembrane</keyword>
<evidence type="ECO:0000313" key="5">
    <source>
        <dbReference type="Proteomes" id="UP001596113"/>
    </source>
</evidence>
<evidence type="ECO:0000256" key="2">
    <source>
        <dbReference type="SAM" id="Phobius"/>
    </source>
</evidence>
<reference evidence="5" key="1">
    <citation type="journal article" date="2019" name="Int. J. Syst. Evol. Microbiol.">
        <title>The Global Catalogue of Microorganisms (GCM) 10K type strain sequencing project: providing services to taxonomists for standard genome sequencing and annotation.</title>
        <authorList>
            <consortium name="The Broad Institute Genomics Platform"/>
            <consortium name="The Broad Institute Genome Sequencing Center for Infectious Disease"/>
            <person name="Wu L."/>
            <person name="Ma J."/>
        </authorList>
    </citation>
    <scope>NUCLEOTIDE SEQUENCE [LARGE SCALE GENOMIC DNA]</scope>
    <source>
        <strain evidence="5">CGMCC 1.18575</strain>
    </source>
</reference>
<dbReference type="Proteomes" id="UP001596113">
    <property type="component" value="Unassembled WGS sequence"/>
</dbReference>
<name>A0ABW0HUP8_9BACL</name>
<keyword evidence="2" id="KW-0472">Membrane</keyword>
<keyword evidence="5" id="KW-1185">Reference proteome</keyword>
<dbReference type="PANTHER" id="PTHR30373">
    <property type="entry name" value="UPF0603 PROTEIN YGCG"/>
    <property type="match status" value="1"/>
</dbReference>
<keyword evidence="2" id="KW-1133">Transmembrane helix</keyword>
<feature type="region of interest" description="Disordered" evidence="1">
    <location>
        <begin position="243"/>
        <end position="263"/>
    </location>
</feature>
<dbReference type="PANTHER" id="PTHR30373:SF2">
    <property type="entry name" value="UPF0603 PROTEIN YGCG"/>
    <property type="match status" value="1"/>
</dbReference>
<evidence type="ECO:0000259" key="3">
    <source>
        <dbReference type="Pfam" id="PF04536"/>
    </source>
</evidence>
<dbReference type="EMBL" id="JBHSMI010000028">
    <property type="protein sequence ID" value="MFC5404951.1"/>
    <property type="molecule type" value="Genomic_DNA"/>
</dbReference>
<evidence type="ECO:0000256" key="1">
    <source>
        <dbReference type="SAM" id="MobiDB-lite"/>
    </source>
</evidence>
<dbReference type="Gene3D" id="3.10.310.50">
    <property type="match status" value="1"/>
</dbReference>
<organism evidence="4 5">
    <name type="scientific">Cohnella soli</name>
    <dbReference type="NCBI Taxonomy" id="425005"/>
    <lineage>
        <taxon>Bacteria</taxon>
        <taxon>Bacillati</taxon>
        <taxon>Bacillota</taxon>
        <taxon>Bacilli</taxon>
        <taxon>Bacillales</taxon>
        <taxon>Paenibacillaceae</taxon>
        <taxon>Cohnella</taxon>
    </lineage>
</organism>
<sequence length="263" mass="27500">MIAYRRGFSVAVWLLLLLTSTGAALFTEARSVIAAYDYGVYVQDDAAILSRQAKDELYGRAVWLHEQSGTAQVGVVTVKSLKGKTLEEVAVDRFRAMGLGGKERNDGVLLLYDAETRHVRIEVGYGLEGRIPDGKAGAILDQYFVPNRDENRLEEAFLQTQGALIGEAAAEYGLDASGAVEGIPPLSYGNGDGGVGDLFQGVPGYVKFLVGIGVVLLIVLDFKLTGGAFTFFLLNMLGRRGGGSGGGGGRGGGGSSGGGGASR</sequence>
<dbReference type="RefSeq" id="WP_378136062.1">
    <property type="nucleotide sequence ID" value="NZ_JBHSMI010000028.1"/>
</dbReference>
<proteinExistence type="predicted"/>
<dbReference type="Pfam" id="PF04536">
    <property type="entry name" value="TPM_phosphatase"/>
    <property type="match status" value="1"/>
</dbReference>
<feature type="domain" description="TPM" evidence="3">
    <location>
        <begin position="42"/>
        <end position="163"/>
    </location>
</feature>
<dbReference type="InterPro" id="IPR007621">
    <property type="entry name" value="TPM_dom"/>
</dbReference>
<evidence type="ECO:0000313" key="4">
    <source>
        <dbReference type="EMBL" id="MFC5404951.1"/>
    </source>
</evidence>
<feature type="transmembrane region" description="Helical" evidence="2">
    <location>
        <begin position="208"/>
        <end position="234"/>
    </location>
</feature>
<accession>A0ABW0HUP8</accession>
<protein>
    <submittedName>
        <fullName evidence="4">TPM domain-containing protein</fullName>
    </submittedName>
</protein>